<accession>A0AAD7J1M5</accession>
<name>A0AAD7J1M5_9AGAR</name>
<evidence type="ECO:0000313" key="2">
    <source>
        <dbReference type="Proteomes" id="UP001215280"/>
    </source>
</evidence>
<evidence type="ECO:0000313" key="1">
    <source>
        <dbReference type="EMBL" id="KAJ7754341.1"/>
    </source>
</evidence>
<dbReference type="EMBL" id="JARJLG010000067">
    <property type="protein sequence ID" value="KAJ7754341.1"/>
    <property type="molecule type" value="Genomic_DNA"/>
</dbReference>
<organism evidence="1 2">
    <name type="scientific">Mycena maculata</name>
    <dbReference type="NCBI Taxonomy" id="230809"/>
    <lineage>
        <taxon>Eukaryota</taxon>
        <taxon>Fungi</taxon>
        <taxon>Dikarya</taxon>
        <taxon>Basidiomycota</taxon>
        <taxon>Agaricomycotina</taxon>
        <taxon>Agaricomycetes</taxon>
        <taxon>Agaricomycetidae</taxon>
        <taxon>Agaricales</taxon>
        <taxon>Marasmiineae</taxon>
        <taxon>Mycenaceae</taxon>
        <taxon>Mycena</taxon>
    </lineage>
</organism>
<dbReference type="Proteomes" id="UP001215280">
    <property type="component" value="Unassembled WGS sequence"/>
</dbReference>
<proteinExistence type="predicted"/>
<keyword evidence="2" id="KW-1185">Reference proteome</keyword>
<dbReference type="Pfam" id="PF12006">
    <property type="entry name" value="DUF3500"/>
    <property type="match status" value="1"/>
</dbReference>
<comment type="caution">
    <text evidence="1">The sequence shown here is derived from an EMBL/GenBank/DDBJ whole genome shotgun (WGS) entry which is preliminary data.</text>
</comment>
<dbReference type="InterPro" id="IPR021889">
    <property type="entry name" value="DUF3500"/>
</dbReference>
<dbReference type="PANTHER" id="PTHR37489">
    <property type="entry name" value="DUF3500 DOMAIN-CONTAINING PROTEIN"/>
    <property type="match status" value="1"/>
</dbReference>
<protein>
    <submittedName>
        <fullName evidence="1">Uncharacterized protein</fullName>
    </submittedName>
</protein>
<sequence length="435" mass="48310">MSTSRLPQNSGYILTDDPSTPLSSATVPFRAIIPAPDHPKIAGISGHNALSWCQSRREIPPPAWLISRLEAKNLERPYKGFTSDGTVREGLYNYAEDEGAPVEGMVEAANALLDILSPDQRTEVLKKSVDEDEFRLWSNPELYMNPGGLRLDECAPEVQQAVHALIRVSTSPEGYDKVIGCTLTNGFLGHLVNGRAVLNEHSYNFRLFGTPHLIEPWGYTFFGHHLAFNLVVQGRRMVVAPTFMGAEPDRIDEGPNAGLRLFTTEETEALNLMQSLIPELQAKAQLSKTIGPEGLPEDRWNPFDERHLGGARQDNRVLPYEGCPVSHLTSAQTDAVLRIFKAFNVYLPAGPLAARLALIKAHLGETYFAWIGGFGPHDPYYFRLHSPVALCEFDFHCGIFLTNTSPAKCHIHTINRLPNIGDYGKALLKQYRSVQ</sequence>
<gene>
    <name evidence="1" type="ORF">DFH07DRAFT_501641</name>
</gene>
<reference evidence="1" key="1">
    <citation type="submission" date="2023-03" db="EMBL/GenBank/DDBJ databases">
        <title>Massive genome expansion in bonnet fungi (Mycena s.s.) driven by repeated elements and novel gene families across ecological guilds.</title>
        <authorList>
            <consortium name="Lawrence Berkeley National Laboratory"/>
            <person name="Harder C.B."/>
            <person name="Miyauchi S."/>
            <person name="Viragh M."/>
            <person name="Kuo A."/>
            <person name="Thoen E."/>
            <person name="Andreopoulos B."/>
            <person name="Lu D."/>
            <person name="Skrede I."/>
            <person name="Drula E."/>
            <person name="Henrissat B."/>
            <person name="Morin E."/>
            <person name="Kohler A."/>
            <person name="Barry K."/>
            <person name="LaButti K."/>
            <person name="Morin E."/>
            <person name="Salamov A."/>
            <person name="Lipzen A."/>
            <person name="Mereny Z."/>
            <person name="Hegedus B."/>
            <person name="Baldrian P."/>
            <person name="Stursova M."/>
            <person name="Weitz H."/>
            <person name="Taylor A."/>
            <person name="Grigoriev I.V."/>
            <person name="Nagy L.G."/>
            <person name="Martin F."/>
            <person name="Kauserud H."/>
        </authorList>
    </citation>
    <scope>NUCLEOTIDE SEQUENCE</scope>
    <source>
        <strain evidence="1">CBHHK188m</strain>
    </source>
</reference>
<dbReference type="PANTHER" id="PTHR37489:SF1">
    <property type="entry name" value="DUF3500 DOMAIN-CONTAINING PROTEIN"/>
    <property type="match status" value="1"/>
</dbReference>
<dbReference type="AlphaFoldDB" id="A0AAD7J1M5"/>